<dbReference type="InterPro" id="IPR011990">
    <property type="entry name" value="TPR-like_helical_dom_sf"/>
</dbReference>
<dbReference type="PANTHER" id="PTHR38788">
    <property type="entry name" value="CLR5 DOMAIN-CONTAINING PROTEIN"/>
    <property type="match status" value="1"/>
</dbReference>
<accession>A0AAD6IUD4</accession>
<gene>
    <name evidence="2" type="ORF">Dda_6801</name>
</gene>
<proteinExistence type="predicted"/>
<sequence length="586" mass="66799">MSGERAAQHTASEWEYLKDVIIRMWIEEDLTREDICQRLASEHNFLINWRQLETRLRKWKVKKNIPTAEAELAVRSVLDRRASDRSSIVKIEDLPLPEKRTQRLVQRRRRGAVENESAEAATMNLTVSTPPDETSDSTLDHEMEYGHVESPLVPAEVSLGAYDPSEDVVTIARYSSIPWEYLDQSRFLDGSHSQNFSLISHGFQAASAPGFADEADDEWYTTDLLLVNQAINFLDSNAMLTLQLTQSLSGWMRDRTLFADVTTSNLLALNETLFALSWDRCPGVTPLAQRYEYLTSHIPCDYTQHPNLLTGSMATILSRASTDASAAPQTPLQIQTIIATMKHLRTMQKITCRWFAEVSVMLYRTARLAEAEDILTFVLNINVIDRLDDAYHVCHAQIELAQLLSRTNRLPEAHALLDTLTLSESTFVATAPNTPALLWRKLDLIAVLRRLSRFADAENILRNCIHTIMTEYPDDLQLHVNFANEYGFLARKQRRYDEAEGRFRAAVASAEVYYGVRHYYTLTAYCFLAQAQAQQGKVQDVRESVAEIRQRVADAELLASERVWILSSCDDYLRVEEVELEDDERG</sequence>
<protein>
    <recommendedName>
        <fullName evidence="1">Clr5 domain-containing protein</fullName>
    </recommendedName>
</protein>
<evidence type="ECO:0000313" key="3">
    <source>
        <dbReference type="Proteomes" id="UP001221413"/>
    </source>
</evidence>
<evidence type="ECO:0000259" key="1">
    <source>
        <dbReference type="Pfam" id="PF14420"/>
    </source>
</evidence>
<evidence type="ECO:0000313" key="2">
    <source>
        <dbReference type="EMBL" id="KAJ6258748.1"/>
    </source>
</evidence>
<keyword evidence="3" id="KW-1185">Reference proteome</keyword>
<organism evidence="2 3">
    <name type="scientific">Drechslerella dactyloides</name>
    <name type="common">Nematode-trapping fungus</name>
    <name type="synonym">Arthrobotrys dactyloides</name>
    <dbReference type="NCBI Taxonomy" id="74499"/>
    <lineage>
        <taxon>Eukaryota</taxon>
        <taxon>Fungi</taxon>
        <taxon>Dikarya</taxon>
        <taxon>Ascomycota</taxon>
        <taxon>Pezizomycotina</taxon>
        <taxon>Orbiliomycetes</taxon>
        <taxon>Orbiliales</taxon>
        <taxon>Orbiliaceae</taxon>
        <taxon>Drechslerella</taxon>
    </lineage>
</organism>
<dbReference type="PANTHER" id="PTHR38788:SF3">
    <property type="entry name" value="CLR5 DOMAIN-CONTAINING PROTEIN"/>
    <property type="match status" value="1"/>
</dbReference>
<comment type="caution">
    <text evidence="2">The sequence shown here is derived from an EMBL/GenBank/DDBJ whole genome shotgun (WGS) entry which is preliminary data.</text>
</comment>
<dbReference type="EMBL" id="JAQGDS010000008">
    <property type="protein sequence ID" value="KAJ6258748.1"/>
    <property type="molecule type" value="Genomic_DNA"/>
</dbReference>
<dbReference type="Gene3D" id="1.25.40.10">
    <property type="entry name" value="Tetratricopeptide repeat domain"/>
    <property type="match status" value="1"/>
</dbReference>
<name>A0AAD6IUD4_DREDA</name>
<dbReference type="AlphaFoldDB" id="A0AAD6IUD4"/>
<feature type="domain" description="Clr5" evidence="1">
    <location>
        <begin position="11"/>
        <end position="63"/>
    </location>
</feature>
<reference evidence="2" key="1">
    <citation type="submission" date="2023-01" db="EMBL/GenBank/DDBJ databases">
        <title>The chitinases involved in constricting ring structure development in the nematode-trapping fungus Drechslerella dactyloides.</title>
        <authorList>
            <person name="Wang R."/>
            <person name="Zhang L."/>
            <person name="Tang P."/>
            <person name="Li S."/>
            <person name="Liang L."/>
        </authorList>
    </citation>
    <scope>NUCLEOTIDE SEQUENCE</scope>
    <source>
        <strain evidence="2">YMF1.00031</strain>
    </source>
</reference>
<dbReference type="SUPFAM" id="SSF48452">
    <property type="entry name" value="TPR-like"/>
    <property type="match status" value="1"/>
</dbReference>
<dbReference type="Pfam" id="PF13424">
    <property type="entry name" value="TPR_12"/>
    <property type="match status" value="1"/>
</dbReference>
<dbReference type="Pfam" id="PF14420">
    <property type="entry name" value="Clr5"/>
    <property type="match status" value="1"/>
</dbReference>
<dbReference type="InterPro" id="IPR025676">
    <property type="entry name" value="Clr5_dom"/>
</dbReference>
<dbReference type="Proteomes" id="UP001221413">
    <property type="component" value="Unassembled WGS sequence"/>
</dbReference>